<accession>A0A103E5I7</accession>
<dbReference type="EMBL" id="LOWA01000018">
    <property type="protein sequence ID" value="KVE28441.1"/>
    <property type="molecule type" value="Genomic_DNA"/>
</dbReference>
<dbReference type="Pfam" id="PF20375">
    <property type="entry name" value="DUF6670"/>
    <property type="match status" value="1"/>
</dbReference>
<evidence type="ECO:0000313" key="2">
    <source>
        <dbReference type="Proteomes" id="UP000062788"/>
    </source>
</evidence>
<evidence type="ECO:0000313" key="1">
    <source>
        <dbReference type="EMBL" id="KVE28441.1"/>
    </source>
</evidence>
<proteinExistence type="predicted"/>
<sequence>MQPHQHFGMPSPLVFAPHENSRRYGATHFGVMIPDLPAPHSFMAFASLLGMTGMKITDAANIVSMDGPRHTAVLVHGTAAAANRALTAYSMKRDMTFAPDGSLVRFGEDAELSGRYPRFRLKTSRPGFDVDLNLSATGEWTWFVHSRLYQHIALLARYEGVVSWQGNSMPVSGLASWEYYRTISPYLLRNAPLPPRFRIPLDFFTYQIINLDSDTQLLLAYVTFMGRPAARLAHLRRAGRGATQIDGKISFTVLTVQDTPAVTPDASVMFLPRTFRWTITDRNGKQLFEINATVDTEMLYGLAAGYVGGYRWEGSYNGKPESGRGYIEYIDQRG</sequence>
<gene>
    <name evidence="1" type="ORF">WS67_06705</name>
</gene>
<dbReference type="AlphaFoldDB" id="A0A103E5I7"/>
<reference evidence="1 2" key="1">
    <citation type="submission" date="2015-11" db="EMBL/GenBank/DDBJ databases">
        <title>Expanding the genomic diversity of Burkholderia species for the development of highly accurate diagnostics.</title>
        <authorList>
            <person name="Sahl J."/>
            <person name="Keim P."/>
            <person name="Wagner D."/>
        </authorList>
    </citation>
    <scope>NUCLEOTIDE SEQUENCE [LARGE SCALE GENOMIC DNA]</scope>
    <source>
        <strain evidence="1 2">TSV85</strain>
    </source>
</reference>
<comment type="caution">
    <text evidence="1">The sequence shown here is derived from an EMBL/GenBank/DDBJ whole genome shotgun (WGS) entry which is preliminary data.</text>
</comment>
<dbReference type="Proteomes" id="UP000062788">
    <property type="component" value="Unassembled WGS sequence"/>
</dbReference>
<dbReference type="InterPro" id="IPR046611">
    <property type="entry name" value="DUF6670"/>
</dbReference>
<protein>
    <submittedName>
        <fullName evidence="1">Uncharacterized protein</fullName>
    </submittedName>
</protein>
<organism evidence="1 2">
    <name type="scientific">Burkholderia singularis</name>
    <dbReference type="NCBI Taxonomy" id="1503053"/>
    <lineage>
        <taxon>Bacteria</taxon>
        <taxon>Pseudomonadati</taxon>
        <taxon>Pseudomonadota</taxon>
        <taxon>Betaproteobacteria</taxon>
        <taxon>Burkholderiales</taxon>
        <taxon>Burkholderiaceae</taxon>
        <taxon>Burkholderia</taxon>
        <taxon>pseudomallei group</taxon>
    </lineage>
</organism>
<name>A0A103E5I7_9BURK</name>
<keyword evidence="2" id="KW-1185">Reference proteome</keyword>